<dbReference type="OMA" id="TGFNYGM"/>
<evidence type="ECO:0000313" key="3">
    <source>
        <dbReference type="EMBL" id="ELU13473.1"/>
    </source>
</evidence>
<keyword evidence="5" id="KW-1185">Reference proteome</keyword>
<dbReference type="OrthoDB" id="6359943at2759"/>
<proteinExistence type="predicted"/>
<sequence>MLKGSWKESNLDFIDITIPDENIDKEALDTAFGSLYSDDVVIAPTTVIPVLAAATLLSLEDLIIQCAFLMMETMSAKSVCCYHMASLMYGQSEVTEACLDWLQKNVMHCQAVSLLKEISVNLMAEVIGSHRLFVMQVEMDVYTMLRKWLFLKLHSDWEGTMKELSRESDLYFKAKFSEGDLYYLETVEGQPYLPVFENLRLQHVVNDVSSVKIVEDDGIIPSAWLEPIFRQRWLQMLRVDQLNRTGMMRVGSAEFQKGAMRCGRVLDKDGQYCWRWTGYNFGVDLLVSFNSRLIFFKRNTLTQSCPGAVSLLDEREIVFELRVATFNVHGQTTFERSSGVKSFSLLKDEEAVVMTIDRHATFPLHISCHFLTYATLIKASTRS</sequence>
<evidence type="ECO:0000259" key="2">
    <source>
        <dbReference type="SMART" id="SM00875"/>
    </source>
</evidence>
<organism evidence="3">
    <name type="scientific">Capitella teleta</name>
    <name type="common">Polychaete worm</name>
    <dbReference type="NCBI Taxonomy" id="283909"/>
    <lineage>
        <taxon>Eukaryota</taxon>
        <taxon>Metazoa</taxon>
        <taxon>Spiralia</taxon>
        <taxon>Lophotrochozoa</taxon>
        <taxon>Annelida</taxon>
        <taxon>Polychaeta</taxon>
        <taxon>Sedentaria</taxon>
        <taxon>Scolecida</taxon>
        <taxon>Capitellidae</taxon>
        <taxon>Capitella</taxon>
    </lineage>
</organism>
<accession>R7V3P6</accession>
<dbReference type="EnsemblMetazoa" id="CapteT183544">
    <property type="protein sequence ID" value="CapteP183544"/>
    <property type="gene ID" value="CapteG183544"/>
</dbReference>
<dbReference type="InterPro" id="IPR011705">
    <property type="entry name" value="BACK"/>
</dbReference>
<name>R7V3P6_CAPTE</name>
<reference evidence="3 5" key="2">
    <citation type="journal article" date="2013" name="Nature">
        <title>Insights into bilaterian evolution from three spiralian genomes.</title>
        <authorList>
            <person name="Simakov O."/>
            <person name="Marletaz F."/>
            <person name="Cho S.J."/>
            <person name="Edsinger-Gonzales E."/>
            <person name="Havlak P."/>
            <person name="Hellsten U."/>
            <person name="Kuo D.H."/>
            <person name="Larsson T."/>
            <person name="Lv J."/>
            <person name="Arendt D."/>
            <person name="Savage R."/>
            <person name="Osoegawa K."/>
            <person name="de Jong P."/>
            <person name="Grimwood J."/>
            <person name="Chapman J.A."/>
            <person name="Shapiro H."/>
            <person name="Aerts A."/>
            <person name="Otillar R.P."/>
            <person name="Terry A.Y."/>
            <person name="Boore J.L."/>
            <person name="Grigoriev I.V."/>
            <person name="Lindberg D.R."/>
            <person name="Seaver E.C."/>
            <person name="Weisblat D.A."/>
            <person name="Putnam N.H."/>
            <person name="Rokhsar D.S."/>
        </authorList>
    </citation>
    <scope>NUCLEOTIDE SEQUENCE</scope>
    <source>
        <strain evidence="3 5">I ESC-2004</strain>
    </source>
</reference>
<reference evidence="5" key="1">
    <citation type="submission" date="2012-12" db="EMBL/GenBank/DDBJ databases">
        <authorList>
            <person name="Hellsten U."/>
            <person name="Grimwood J."/>
            <person name="Chapman J.A."/>
            <person name="Shapiro H."/>
            <person name="Aerts A."/>
            <person name="Otillar R.P."/>
            <person name="Terry A.Y."/>
            <person name="Boore J.L."/>
            <person name="Simakov O."/>
            <person name="Marletaz F."/>
            <person name="Cho S.-J."/>
            <person name="Edsinger-Gonzales E."/>
            <person name="Havlak P."/>
            <person name="Kuo D.-H."/>
            <person name="Larsson T."/>
            <person name="Lv J."/>
            <person name="Arendt D."/>
            <person name="Savage R."/>
            <person name="Osoegawa K."/>
            <person name="de Jong P."/>
            <person name="Lindberg D.R."/>
            <person name="Seaver E.C."/>
            <person name="Weisblat D.A."/>
            <person name="Putnam N.H."/>
            <person name="Grigoriev I.V."/>
            <person name="Rokhsar D.S."/>
        </authorList>
    </citation>
    <scope>NUCLEOTIDE SEQUENCE</scope>
    <source>
        <strain evidence="5">I ESC-2004</strain>
    </source>
</reference>
<gene>
    <name evidence="3" type="ORF">CAPTEDRAFT_183544</name>
</gene>
<evidence type="ECO:0000313" key="4">
    <source>
        <dbReference type="EnsemblMetazoa" id="CapteP183544"/>
    </source>
</evidence>
<dbReference type="Proteomes" id="UP000014760">
    <property type="component" value="Unassembled WGS sequence"/>
</dbReference>
<dbReference type="InterPro" id="IPR043380">
    <property type="entry name" value="Gcl-like"/>
</dbReference>
<dbReference type="AlphaFoldDB" id="R7V3P6"/>
<dbReference type="EMBL" id="KB295185">
    <property type="protein sequence ID" value="ELU13473.1"/>
    <property type="molecule type" value="Genomic_DNA"/>
</dbReference>
<evidence type="ECO:0000256" key="1">
    <source>
        <dbReference type="ARBA" id="ARBA00022473"/>
    </source>
</evidence>
<dbReference type="FunCoup" id="R7V3P6">
    <property type="interactions" value="1347"/>
</dbReference>
<dbReference type="SUPFAM" id="SSF54695">
    <property type="entry name" value="POZ domain"/>
    <property type="match status" value="1"/>
</dbReference>
<dbReference type="InterPro" id="IPR011333">
    <property type="entry name" value="SKP1/BTB/POZ_sf"/>
</dbReference>
<dbReference type="SMART" id="SM00875">
    <property type="entry name" value="BACK"/>
    <property type="match status" value="1"/>
</dbReference>
<dbReference type="HOGENOM" id="CLU_025961_0_0_1"/>
<keyword evidence="1" id="KW-0217">Developmental protein</keyword>
<reference evidence="4" key="3">
    <citation type="submission" date="2015-06" db="UniProtKB">
        <authorList>
            <consortium name="EnsemblMetazoa"/>
        </authorList>
    </citation>
    <scope>IDENTIFICATION</scope>
</reference>
<dbReference type="PANTHER" id="PTHR23231">
    <property type="entry name" value="GERM CELL-LESS PROTEIN"/>
    <property type="match status" value="1"/>
</dbReference>
<dbReference type="PANTHER" id="PTHR23231:SF17">
    <property type="entry name" value="BTB DOMAIN-CONTAINING PROTEIN"/>
    <property type="match status" value="1"/>
</dbReference>
<dbReference type="CDD" id="cd18495">
    <property type="entry name" value="BACK_GCL"/>
    <property type="match status" value="1"/>
</dbReference>
<feature type="domain" description="BACK" evidence="2">
    <location>
        <begin position="80"/>
        <end position="188"/>
    </location>
</feature>
<evidence type="ECO:0000313" key="5">
    <source>
        <dbReference type="Proteomes" id="UP000014760"/>
    </source>
</evidence>
<protein>
    <recommendedName>
        <fullName evidence="2">BACK domain-containing protein</fullName>
    </recommendedName>
</protein>
<dbReference type="Gene3D" id="3.30.710.10">
    <property type="entry name" value="Potassium Channel Kv1.1, Chain A"/>
    <property type="match status" value="1"/>
</dbReference>
<dbReference type="EMBL" id="AMQN01005116">
    <property type="status" value="NOT_ANNOTATED_CDS"/>
    <property type="molecule type" value="Genomic_DNA"/>
</dbReference>
<dbReference type="GO" id="GO:0007281">
    <property type="term" value="P:germ cell development"/>
    <property type="evidence" value="ECO:0007669"/>
    <property type="project" value="InterPro"/>
</dbReference>